<dbReference type="OrthoDB" id="2308731at2"/>
<dbReference type="RefSeq" id="WP_057801001.1">
    <property type="nucleotide sequence ID" value="NZ_AZDV01000005.1"/>
</dbReference>
<keyword evidence="3" id="KW-1185">Reference proteome</keyword>
<evidence type="ECO:0000313" key="3">
    <source>
        <dbReference type="Proteomes" id="UP000051955"/>
    </source>
</evidence>
<dbReference type="PATRIC" id="fig|1423715.3.peg.2351"/>
<proteinExistence type="predicted"/>
<name>A0A0R1LIP7_9LACO</name>
<gene>
    <name evidence="2" type="ORF">FD25_GL002276</name>
</gene>
<comment type="caution">
    <text evidence="2">The sequence shown here is derived from an EMBL/GenBank/DDBJ whole genome shotgun (WGS) entry which is preliminary data.</text>
</comment>
<feature type="domain" description="Zinc-ribbon" evidence="1">
    <location>
        <begin position="9"/>
        <end position="30"/>
    </location>
</feature>
<organism evidence="2 3">
    <name type="scientific">Levilactobacillus acidifarinae DSM 19394 = JCM 15949</name>
    <dbReference type="NCBI Taxonomy" id="1423715"/>
    <lineage>
        <taxon>Bacteria</taxon>
        <taxon>Bacillati</taxon>
        <taxon>Bacillota</taxon>
        <taxon>Bacilli</taxon>
        <taxon>Lactobacillales</taxon>
        <taxon>Lactobacillaceae</taxon>
        <taxon>Levilactobacillus</taxon>
    </lineage>
</organism>
<accession>A0A0R1LIP7</accession>
<dbReference type="Proteomes" id="UP000051955">
    <property type="component" value="Unassembled WGS sequence"/>
</dbReference>
<reference evidence="2 3" key="1">
    <citation type="journal article" date="2015" name="Genome Announc.">
        <title>Expanding the biotechnology potential of lactobacilli through comparative genomics of 213 strains and associated genera.</title>
        <authorList>
            <person name="Sun Z."/>
            <person name="Harris H.M."/>
            <person name="McCann A."/>
            <person name="Guo C."/>
            <person name="Argimon S."/>
            <person name="Zhang W."/>
            <person name="Yang X."/>
            <person name="Jeffery I.B."/>
            <person name="Cooney J.C."/>
            <person name="Kagawa T.F."/>
            <person name="Liu W."/>
            <person name="Song Y."/>
            <person name="Salvetti E."/>
            <person name="Wrobel A."/>
            <person name="Rasinkangas P."/>
            <person name="Parkhill J."/>
            <person name="Rea M.C."/>
            <person name="O'Sullivan O."/>
            <person name="Ritari J."/>
            <person name="Douillard F.P."/>
            <person name="Paul Ross R."/>
            <person name="Yang R."/>
            <person name="Briner A.E."/>
            <person name="Felis G.E."/>
            <person name="de Vos W.M."/>
            <person name="Barrangou R."/>
            <person name="Klaenhammer T.R."/>
            <person name="Caufield P.W."/>
            <person name="Cui Y."/>
            <person name="Zhang H."/>
            <person name="O'Toole P.W."/>
        </authorList>
    </citation>
    <scope>NUCLEOTIDE SEQUENCE [LARGE SCALE GENOMIC DNA]</scope>
    <source>
        <strain evidence="2 3">DSM 19394</strain>
    </source>
</reference>
<sequence length="146" mass="15563">MKQVTQRICPQCGYANGATANFCLQCGAALTAANDFQVVPHGTDLSFPVTGLDLTTAERAQLRHLIITMSPTIPTGYQSAGPIFVESAVAPQASQLAAWENLITHLYALLLTRHYLGAVHLQIQPQSADSSQLCLYGEALTAAPHS</sequence>
<dbReference type="EMBL" id="AZDV01000005">
    <property type="protein sequence ID" value="KRK95820.1"/>
    <property type="molecule type" value="Genomic_DNA"/>
</dbReference>
<evidence type="ECO:0000259" key="1">
    <source>
        <dbReference type="Pfam" id="PF13240"/>
    </source>
</evidence>
<dbReference type="STRING" id="1423715.FD25_GL002276"/>
<dbReference type="AlphaFoldDB" id="A0A0R1LIP7"/>
<dbReference type="InterPro" id="IPR026870">
    <property type="entry name" value="Zinc_ribbon_dom"/>
</dbReference>
<evidence type="ECO:0000313" key="2">
    <source>
        <dbReference type="EMBL" id="KRK95820.1"/>
    </source>
</evidence>
<dbReference type="Pfam" id="PF13240">
    <property type="entry name" value="Zn_Ribbon_1"/>
    <property type="match status" value="1"/>
</dbReference>
<protein>
    <recommendedName>
        <fullName evidence="1">Zinc-ribbon domain-containing protein</fullName>
    </recommendedName>
</protein>